<name>A0ABT9WWQ0_9BACI</name>
<dbReference type="PRINTS" id="PR01607">
    <property type="entry name" value="APYRASEFAMLY"/>
</dbReference>
<keyword evidence="2" id="KW-0547">Nucleotide-binding</keyword>
<dbReference type="InterPro" id="IPR029052">
    <property type="entry name" value="Metallo-depent_PP-like"/>
</dbReference>
<dbReference type="InterPro" id="IPR008334">
    <property type="entry name" value="5'-Nucleotdase_C"/>
</dbReference>
<evidence type="ECO:0000256" key="2">
    <source>
        <dbReference type="RuleBase" id="RU362119"/>
    </source>
</evidence>
<dbReference type="InterPro" id="IPR036907">
    <property type="entry name" value="5'-Nucleotdase_C_sf"/>
</dbReference>
<dbReference type="SUPFAM" id="SSF55816">
    <property type="entry name" value="5'-nucleotidase (syn. UDP-sugar hydrolase), C-terminal domain"/>
    <property type="match status" value="1"/>
</dbReference>
<comment type="caution">
    <text evidence="5">The sequence shown here is derived from an EMBL/GenBank/DDBJ whole genome shotgun (WGS) entry which is preliminary data.</text>
</comment>
<dbReference type="Pfam" id="PF00149">
    <property type="entry name" value="Metallophos"/>
    <property type="match status" value="1"/>
</dbReference>
<evidence type="ECO:0000259" key="4">
    <source>
        <dbReference type="Pfam" id="PF02872"/>
    </source>
</evidence>
<dbReference type="InterPro" id="IPR006179">
    <property type="entry name" value="5_nucleotidase/apyrase"/>
</dbReference>
<evidence type="ECO:0000313" key="6">
    <source>
        <dbReference type="Proteomes" id="UP001223586"/>
    </source>
</evidence>
<organism evidence="5 6">
    <name type="scientific">Bacillus chungangensis</name>
    <dbReference type="NCBI Taxonomy" id="587633"/>
    <lineage>
        <taxon>Bacteria</taxon>
        <taxon>Bacillati</taxon>
        <taxon>Bacillota</taxon>
        <taxon>Bacilli</taxon>
        <taxon>Bacillales</taxon>
        <taxon>Bacillaceae</taxon>
        <taxon>Bacillus</taxon>
    </lineage>
</organism>
<evidence type="ECO:0000313" key="5">
    <source>
        <dbReference type="EMBL" id="MDQ0177726.1"/>
    </source>
</evidence>
<protein>
    <submittedName>
        <fullName evidence="5">2',3'-cyclic-nucleotide 2'-phosphodiesterase (5'-nucleotidase family)</fullName>
    </submittedName>
</protein>
<dbReference type="InterPro" id="IPR011240">
    <property type="entry name" value="Pesterase_YunD"/>
</dbReference>
<feature type="domain" description="Calcineurin-like phosphoesterase" evidence="3">
    <location>
        <begin position="6"/>
        <end position="206"/>
    </location>
</feature>
<dbReference type="SUPFAM" id="SSF56300">
    <property type="entry name" value="Metallo-dependent phosphatases"/>
    <property type="match status" value="1"/>
</dbReference>
<sequence length="456" mass="52201">MKETIHIYHTNDIHSYFHHWPRIRCFLETKKRHHQALKETVFLFDIGDFMDRWHPLTEGTLGKGNVALLNEAGYTAVTIGNNEGITFPHEQLDQLYRGASFDVIVANLYDGNGERRAWMLPHYIYETMNGNQIGLIGITAYYKEIYEQLGWQMTKPLDEIERQLNILKNRQVDCMILLSHLGIDNDKKIAATFPEIDLIIGGHTHHVLPNGQLVNKTLLAGAGQFGDYIGYIKVTIAEGKSKKEATLIKTSDLPAYMNETEEAAALYEHGKSLLQPVIAQIPFPLQADWYHPSLLTQLLCEAIREWTQADCAFIHAGLLLTSLKTGEVTAYDLHQMLPHPINPCVMELTGAELKEVLIETMDSKWPYIRLKGYGFRGKVMGCFVYDRIEIKESGAIIFINGVPIEEKRSYTLATTDMFSFGMFFPILHHAENTRYFLPEFLRDLMAWKLKNMYEPS</sequence>
<dbReference type="Gene3D" id="3.60.21.10">
    <property type="match status" value="1"/>
</dbReference>
<dbReference type="PANTHER" id="PTHR11575:SF23">
    <property type="entry name" value="5-NUCLEOTIDASE FAMILY PROTEIN"/>
    <property type="match status" value="1"/>
</dbReference>
<feature type="domain" description="5'-Nucleotidase C-terminal" evidence="4">
    <location>
        <begin position="285"/>
        <end position="417"/>
    </location>
</feature>
<dbReference type="EMBL" id="JAUSTT010000026">
    <property type="protein sequence ID" value="MDQ0177726.1"/>
    <property type="molecule type" value="Genomic_DNA"/>
</dbReference>
<gene>
    <name evidence="5" type="ORF">J2S08_003607</name>
</gene>
<keyword evidence="1" id="KW-0732">Signal</keyword>
<dbReference type="CDD" id="cd00845">
    <property type="entry name" value="MPP_UshA_N_like"/>
    <property type="match status" value="1"/>
</dbReference>
<dbReference type="Gene3D" id="3.90.780.10">
    <property type="entry name" value="5'-Nucleotidase, C-terminal domain"/>
    <property type="match status" value="1"/>
</dbReference>
<dbReference type="Pfam" id="PF02872">
    <property type="entry name" value="5_nucleotid_C"/>
    <property type="match status" value="1"/>
</dbReference>
<comment type="similarity">
    <text evidence="2">Belongs to the 5'-nucleotidase family.</text>
</comment>
<evidence type="ECO:0000256" key="1">
    <source>
        <dbReference type="ARBA" id="ARBA00022729"/>
    </source>
</evidence>
<evidence type="ECO:0000259" key="3">
    <source>
        <dbReference type="Pfam" id="PF00149"/>
    </source>
</evidence>
<keyword evidence="2" id="KW-0378">Hydrolase</keyword>
<reference evidence="5 6" key="1">
    <citation type="submission" date="2023-07" db="EMBL/GenBank/DDBJ databases">
        <title>Genomic Encyclopedia of Type Strains, Phase IV (KMG-IV): sequencing the most valuable type-strain genomes for metagenomic binning, comparative biology and taxonomic classification.</title>
        <authorList>
            <person name="Goeker M."/>
        </authorList>
    </citation>
    <scope>NUCLEOTIDE SEQUENCE [LARGE SCALE GENOMIC DNA]</scope>
    <source>
        <strain evidence="5 6">DSM 23837</strain>
    </source>
</reference>
<dbReference type="RefSeq" id="WP_307231974.1">
    <property type="nucleotide sequence ID" value="NZ_JAUSTT010000026.1"/>
</dbReference>
<keyword evidence="6" id="KW-1185">Reference proteome</keyword>
<dbReference type="PANTHER" id="PTHR11575">
    <property type="entry name" value="5'-NUCLEOTIDASE-RELATED"/>
    <property type="match status" value="1"/>
</dbReference>
<dbReference type="InterPro" id="IPR004843">
    <property type="entry name" value="Calcineurin-like_PHP"/>
</dbReference>
<accession>A0ABT9WWQ0</accession>
<dbReference type="PIRSF" id="PIRSF036361">
    <property type="entry name" value="YunD"/>
    <property type="match status" value="1"/>
</dbReference>
<proteinExistence type="inferred from homology"/>
<dbReference type="Proteomes" id="UP001223586">
    <property type="component" value="Unassembled WGS sequence"/>
</dbReference>